<proteinExistence type="predicted"/>
<name>S0A2G7_9CAUD</name>
<gene>
    <name evidence="1" type="ORF">Phi10:1_gp067</name>
</gene>
<dbReference type="EMBL" id="KC821618">
    <property type="protein sequence ID" value="AGO48408.1"/>
    <property type="molecule type" value="Genomic_DNA"/>
</dbReference>
<sequence length="67" mass="8110">MIIEIVVVPLVKLKYKIMNKIYCNKCKTKTERFSYYLSEWDRAINLLTYDECSCEDDDELDEFLNME</sequence>
<evidence type="ECO:0000313" key="2">
    <source>
        <dbReference type="Proteomes" id="UP000014711"/>
    </source>
</evidence>
<organism evidence="1 2">
    <name type="scientific">Cellulophaga phage phi10:1</name>
    <dbReference type="NCBI Taxonomy" id="1327981"/>
    <lineage>
        <taxon>Viruses</taxon>
        <taxon>Duplodnaviria</taxon>
        <taxon>Heunggongvirae</taxon>
        <taxon>Uroviricota</taxon>
        <taxon>Caudoviricetes</taxon>
        <taxon>Assiduviridae</taxon>
        <taxon>Cebadecemvirus</taxon>
        <taxon>Cebadecemvirus phi10una</taxon>
    </lineage>
</organism>
<dbReference type="KEGG" id="vg:16797026"/>
<evidence type="ECO:0000313" key="1">
    <source>
        <dbReference type="EMBL" id="AGO48408.1"/>
    </source>
</evidence>
<accession>S0A2G7</accession>
<dbReference type="RefSeq" id="YP_008241986.1">
    <property type="nucleotide sequence ID" value="NC_021802.1"/>
</dbReference>
<reference evidence="1 2" key="1">
    <citation type="journal article" date="2013" name="Proc. Natl. Acad. Sci. U.S.A.">
        <title>Twelve previously unknown phage genera are ubiquitous in global oceans.</title>
        <authorList>
            <person name="Holmfeldt K."/>
            <person name="Solonenko N."/>
            <person name="Shah M."/>
            <person name="Corrier K."/>
            <person name="Riemann L."/>
            <person name="Verberkmoes N.C."/>
            <person name="Sullivan M.B."/>
        </authorList>
    </citation>
    <scope>NUCLEOTIDE SEQUENCE [LARGE SCALE GENOMIC DNA]</scope>
    <source>
        <strain evidence="1">Phi10:1</strain>
    </source>
</reference>
<keyword evidence="2" id="KW-1185">Reference proteome</keyword>
<protein>
    <submittedName>
        <fullName evidence="1">Uncharacterized protein</fullName>
    </submittedName>
</protein>
<reference evidence="2" key="2">
    <citation type="submission" date="2013-03" db="EMBL/GenBank/DDBJ databases">
        <title>The Cellulophaga phages: a novel, diverse, and globally ubiquitous model system.</title>
        <authorList>
            <person name="Holmfeldt K."/>
            <person name="Solonenko N."/>
            <person name="Shah M."/>
            <person name="Corrier K."/>
            <person name="Riemann L."/>
            <person name="VerBerkmoes N.C."/>
            <person name="Sullivan M.B."/>
        </authorList>
    </citation>
    <scope>NUCLEOTIDE SEQUENCE [LARGE SCALE GENOMIC DNA]</scope>
</reference>
<dbReference type="GeneID" id="16797026"/>
<dbReference type="Proteomes" id="UP000014711">
    <property type="component" value="Segment"/>
</dbReference>